<evidence type="ECO:0000256" key="1">
    <source>
        <dbReference type="ARBA" id="ARBA00004651"/>
    </source>
</evidence>
<feature type="transmembrane region" description="Helical" evidence="7">
    <location>
        <begin position="337"/>
        <end position="357"/>
    </location>
</feature>
<feature type="transmembrane region" description="Helical" evidence="7">
    <location>
        <begin position="298"/>
        <end position="316"/>
    </location>
</feature>
<dbReference type="Gene3D" id="1.20.1250.20">
    <property type="entry name" value="MFS general substrate transporter like domains"/>
    <property type="match status" value="1"/>
</dbReference>
<feature type="transmembrane region" description="Helical" evidence="7">
    <location>
        <begin position="363"/>
        <end position="385"/>
    </location>
</feature>
<dbReference type="GO" id="GO:0022857">
    <property type="term" value="F:transmembrane transporter activity"/>
    <property type="evidence" value="ECO:0007669"/>
    <property type="project" value="InterPro"/>
</dbReference>
<dbReference type="Gene3D" id="1.20.1720.10">
    <property type="entry name" value="Multidrug resistance protein D"/>
    <property type="match status" value="1"/>
</dbReference>
<feature type="transmembrane region" description="Helical" evidence="7">
    <location>
        <begin position="90"/>
        <end position="109"/>
    </location>
</feature>
<keyword evidence="3" id="KW-1003">Cell membrane</keyword>
<dbReference type="PROSITE" id="PS50850">
    <property type="entry name" value="MFS"/>
    <property type="match status" value="1"/>
</dbReference>
<dbReference type="InterPro" id="IPR011701">
    <property type="entry name" value="MFS"/>
</dbReference>
<feature type="domain" description="Major facilitator superfamily (MFS) profile" evidence="8">
    <location>
        <begin position="20"/>
        <end position="464"/>
    </location>
</feature>
<feature type="transmembrane region" description="Helical" evidence="7">
    <location>
        <begin position="205"/>
        <end position="224"/>
    </location>
</feature>
<accession>A0A2S9IE05</accession>
<evidence type="ECO:0000256" key="6">
    <source>
        <dbReference type="ARBA" id="ARBA00023136"/>
    </source>
</evidence>
<keyword evidence="5 7" id="KW-1133">Transmembrane helix</keyword>
<dbReference type="Proteomes" id="UP000239181">
    <property type="component" value="Unassembled WGS sequence"/>
</dbReference>
<protein>
    <submittedName>
        <fullName evidence="9">MFS transporter</fullName>
    </submittedName>
</protein>
<dbReference type="GO" id="GO:0005886">
    <property type="term" value="C:plasma membrane"/>
    <property type="evidence" value="ECO:0007669"/>
    <property type="project" value="UniProtKB-SubCell"/>
</dbReference>
<dbReference type="PANTHER" id="PTHR42718">
    <property type="entry name" value="MAJOR FACILITATOR SUPERFAMILY MULTIDRUG TRANSPORTER MFSC"/>
    <property type="match status" value="1"/>
</dbReference>
<feature type="transmembrane region" description="Helical" evidence="7">
    <location>
        <begin position="144"/>
        <end position="168"/>
    </location>
</feature>
<dbReference type="InterPro" id="IPR036259">
    <property type="entry name" value="MFS_trans_sf"/>
</dbReference>
<feature type="transmembrane region" description="Helical" evidence="7">
    <location>
        <begin position="58"/>
        <end position="78"/>
    </location>
</feature>
<evidence type="ECO:0000313" key="10">
    <source>
        <dbReference type="Proteomes" id="UP000239181"/>
    </source>
</evidence>
<feature type="transmembrane region" description="Helical" evidence="7">
    <location>
        <begin position="18"/>
        <end position="38"/>
    </location>
</feature>
<feature type="transmembrane region" description="Helical" evidence="7">
    <location>
        <begin position="397"/>
        <end position="418"/>
    </location>
</feature>
<gene>
    <name evidence="9" type="ORF">CQW29_07775</name>
</gene>
<evidence type="ECO:0000256" key="4">
    <source>
        <dbReference type="ARBA" id="ARBA00022692"/>
    </source>
</evidence>
<feature type="transmembrane region" description="Helical" evidence="7">
    <location>
        <begin position="115"/>
        <end position="132"/>
    </location>
</feature>
<keyword evidence="2" id="KW-0813">Transport</keyword>
<dbReference type="EMBL" id="PDET01000004">
    <property type="protein sequence ID" value="PRD16019.1"/>
    <property type="molecule type" value="Genomic_DNA"/>
</dbReference>
<dbReference type="Pfam" id="PF07690">
    <property type="entry name" value="MFS_1"/>
    <property type="match status" value="1"/>
</dbReference>
<evidence type="ECO:0000313" key="9">
    <source>
        <dbReference type="EMBL" id="PRD16019.1"/>
    </source>
</evidence>
<proteinExistence type="predicted"/>
<dbReference type="RefSeq" id="WP_105592153.1">
    <property type="nucleotide sequence ID" value="NZ_PDET01000004.1"/>
</dbReference>
<sequence>MQSGTPATSPTAPIPRTWWIALLVAVTFFMENLDATVIATAMPQMARDFSVSAVDMNVGITAFLLAVAVFIPLSGWLADRFGERRIFASAIVLFTLASLLCGLSTSLPMFTFSRVLQGIGGALMVPVGRLLVLRVTEKQDLVRMIALITWPGLIAPVLGPPLGGLIVTVGHWPWIFWLNIPLGIAALICTFWLIPKGERGQPRPFDLAGFLLTAIACAALIAGLESLGQSHLLAGTALLLLGSLSAWLAWRHARRATAPMLPLDALSISSFRSTLQGGSLFRAAINAIPFLLPLMFQVSFGLSAMEAGILVLWVFAGNLAMKPFTTAVMRRWGFRQVLLVNGVISTAAIAVCAFITPALPYPLLALVLFIGGLSRSMQFTCYNSLGFADVPRPQMSAASTLFSMFFQFSMSAGIAFAALALRASMSLQTHSQPLPVDFSWAFIAVSLLSLLALLDNLRLKAGTGEHVLQRQP</sequence>
<organism evidence="9 10">
    <name type="scientific">Pantoea coffeiphila</name>
    <dbReference type="NCBI Taxonomy" id="1465635"/>
    <lineage>
        <taxon>Bacteria</taxon>
        <taxon>Pseudomonadati</taxon>
        <taxon>Pseudomonadota</taxon>
        <taxon>Gammaproteobacteria</taxon>
        <taxon>Enterobacterales</taxon>
        <taxon>Erwiniaceae</taxon>
        <taxon>Pantoea</taxon>
    </lineage>
</organism>
<feature type="transmembrane region" description="Helical" evidence="7">
    <location>
        <begin position="438"/>
        <end position="454"/>
    </location>
</feature>
<evidence type="ECO:0000256" key="2">
    <source>
        <dbReference type="ARBA" id="ARBA00022448"/>
    </source>
</evidence>
<dbReference type="PANTHER" id="PTHR42718:SF46">
    <property type="entry name" value="BLR6921 PROTEIN"/>
    <property type="match status" value="1"/>
</dbReference>
<dbReference type="InterPro" id="IPR020846">
    <property type="entry name" value="MFS_dom"/>
</dbReference>
<keyword evidence="10" id="KW-1185">Reference proteome</keyword>
<name>A0A2S9IE05_9GAMM</name>
<evidence type="ECO:0000256" key="3">
    <source>
        <dbReference type="ARBA" id="ARBA00022475"/>
    </source>
</evidence>
<evidence type="ECO:0000256" key="7">
    <source>
        <dbReference type="SAM" id="Phobius"/>
    </source>
</evidence>
<feature type="transmembrane region" description="Helical" evidence="7">
    <location>
        <begin position="174"/>
        <end position="193"/>
    </location>
</feature>
<reference evidence="9 10" key="1">
    <citation type="submission" date="2017-10" db="EMBL/GenBank/DDBJ databases">
        <title>Draft genome of two endophytic bacteria isolated from 'guarana' Paullinia cupana (Mart.) Ducke.</title>
        <authorList>
            <person name="Siqueira K.A."/>
            <person name="Liotti R.G."/>
            <person name="Mendes T.A."/>
            <person name="Soares M.A."/>
        </authorList>
    </citation>
    <scope>NUCLEOTIDE SEQUENCE [LARGE SCALE GENOMIC DNA]</scope>
    <source>
        <strain evidence="9 10">342</strain>
    </source>
</reference>
<comment type="subcellular location">
    <subcellularLocation>
        <location evidence="1">Cell membrane</location>
        <topology evidence="1">Multi-pass membrane protein</topology>
    </subcellularLocation>
</comment>
<dbReference type="SUPFAM" id="SSF103473">
    <property type="entry name" value="MFS general substrate transporter"/>
    <property type="match status" value="1"/>
</dbReference>
<evidence type="ECO:0000259" key="8">
    <source>
        <dbReference type="PROSITE" id="PS50850"/>
    </source>
</evidence>
<evidence type="ECO:0000256" key="5">
    <source>
        <dbReference type="ARBA" id="ARBA00022989"/>
    </source>
</evidence>
<keyword evidence="4 7" id="KW-0812">Transmembrane</keyword>
<comment type="caution">
    <text evidence="9">The sequence shown here is derived from an EMBL/GenBank/DDBJ whole genome shotgun (WGS) entry which is preliminary data.</text>
</comment>
<dbReference type="OrthoDB" id="9812221at2"/>
<dbReference type="AlphaFoldDB" id="A0A2S9IE05"/>
<keyword evidence="6 7" id="KW-0472">Membrane</keyword>